<sequence length="251" mass="30159">MREQRKIKTPEEVNYELFRSNYLGVLKDPNVPDIFKILLRHNDLLLVLGKLKPITEIEINKEIVEEWEKAGYWDEGDLDKFKIFLRDKFKLSIGDESRDGKGAFLRVFDVEQIKEQIKKFPDLLSWDDKKNDLRAWWEENLQSGKKWDYILGICEGFPKSAIEYWLRMKGLKDEKRQMLYTYDENYGVPPGELAPDVADREQQKKMFFDQFNNDQEIQAELKNTEDLKKELLQIRQRVTRELFEKDERLKK</sequence>
<protein>
    <submittedName>
        <fullName evidence="1">Uncharacterized protein</fullName>
    </submittedName>
</protein>
<proteinExistence type="predicted"/>
<gene>
    <name evidence="1" type="ORF">A2Y67_03000</name>
</gene>
<dbReference type="Proteomes" id="UP000176260">
    <property type="component" value="Unassembled WGS sequence"/>
</dbReference>
<dbReference type="EMBL" id="MHIA01000019">
    <property type="protein sequence ID" value="OGY42025.1"/>
    <property type="molecule type" value="Genomic_DNA"/>
</dbReference>
<name>A0A1G1XPP8_9BACT</name>
<organism evidence="1 2">
    <name type="scientific">Candidatus Buchananbacteria bacterium RBG_13_39_9</name>
    <dbReference type="NCBI Taxonomy" id="1797531"/>
    <lineage>
        <taxon>Bacteria</taxon>
        <taxon>Candidatus Buchananiibacteriota</taxon>
    </lineage>
</organism>
<evidence type="ECO:0000313" key="2">
    <source>
        <dbReference type="Proteomes" id="UP000176260"/>
    </source>
</evidence>
<evidence type="ECO:0000313" key="1">
    <source>
        <dbReference type="EMBL" id="OGY42025.1"/>
    </source>
</evidence>
<dbReference type="AlphaFoldDB" id="A0A1G1XPP8"/>
<accession>A0A1G1XPP8</accession>
<comment type="caution">
    <text evidence="1">The sequence shown here is derived from an EMBL/GenBank/DDBJ whole genome shotgun (WGS) entry which is preliminary data.</text>
</comment>
<reference evidence="1 2" key="1">
    <citation type="journal article" date="2016" name="Nat. Commun.">
        <title>Thousands of microbial genomes shed light on interconnected biogeochemical processes in an aquifer system.</title>
        <authorList>
            <person name="Anantharaman K."/>
            <person name="Brown C.T."/>
            <person name="Hug L.A."/>
            <person name="Sharon I."/>
            <person name="Castelle C.J."/>
            <person name="Probst A.J."/>
            <person name="Thomas B.C."/>
            <person name="Singh A."/>
            <person name="Wilkins M.J."/>
            <person name="Karaoz U."/>
            <person name="Brodie E.L."/>
            <person name="Williams K.H."/>
            <person name="Hubbard S.S."/>
            <person name="Banfield J.F."/>
        </authorList>
    </citation>
    <scope>NUCLEOTIDE SEQUENCE [LARGE SCALE GENOMIC DNA]</scope>
</reference>